<dbReference type="AlphaFoldDB" id="A0A1D9MAP8"/>
<protein>
    <recommendedName>
        <fullName evidence="10">RNA polymerase subunit sigma-70</fullName>
    </recommendedName>
</protein>
<dbReference type="InterPro" id="IPR039425">
    <property type="entry name" value="RNA_pol_sigma-70-like"/>
</dbReference>
<dbReference type="Proteomes" id="UP000176562">
    <property type="component" value="Chromosome"/>
</dbReference>
<dbReference type="STRING" id="1850250.LPB142_05930"/>
<keyword evidence="5" id="KW-0804">Transcription</keyword>
<dbReference type="NCBIfam" id="TIGR02937">
    <property type="entry name" value="sigma70-ECF"/>
    <property type="match status" value="1"/>
</dbReference>
<dbReference type="InterPro" id="IPR013324">
    <property type="entry name" value="RNA_pol_sigma_r3/r4-like"/>
</dbReference>
<dbReference type="PANTHER" id="PTHR43133:SF8">
    <property type="entry name" value="RNA POLYMERASE SIGMA FACTOR HI_1459-RELATED"/>
    <property type="match status" value="1"/>
</dbReference>
<reference evidence="8 9" key="1">
    <citation type="submission" date="2016-10" db="EMBL/GenBank/DDBJ databases">
        <title>Rhodobacter sp. LPB0142, isolated from sea water.</title>
        <authorList>
            <person name="Kim E."/>
            <person name="Yi H."/>
        </authorList>
    </citation>
    <scope>NUCLEOTIDE SEQUENCE [LARGE SCALE GENOMIC DNA]</scope>
    <source>
        <strain evidence="8 9">LPB0142</strain>
    </source>
</reference>
<evidence type="ECO:0000256" key="4">
    <source>
        <dbReference type="ARBA" id="ARBA00023125"/>
    </source>
</evidence>
<dbReference type="Pfam" id="PF08281">
    <property type="entry name" value="Sigma70_r4_2"/>
    <property type="match status" value="1"/>
</dbReference>
<dbReference type="PANTHER" id="PTHR43133">
    <property type="entry name" value="RNA POLYMERASE ECF-TYPE SIGMA FACTO"/>
    <property type="match status" value="1"/>
</dbReference>
<dbReference type="KEGG" id="rhp:LPB142_05930"/>
<proteinExistence type="inferred from homology"/>
<evidence type="ECO:0000256" key="2">
    <source>
        <dbReference type="ARBA" id="ARBA00023015"/>
    </source>
</evidence>
<dbReference type="InterPro" id="IPR007627">
    <property type="entry name" value="RNA_pol_sigma70_r2"/>
</dbReference>
<evidence type="ECO:0000259" key="7">
    <source>
        <dbReference type="Pfam" id="PF08281"/>
    </source>
</evidence>
<dbReference type="GO" id="GO:0006352">
    <property type="term" value="P:DNA-templated transcription initiation"/>
    <property type="evidence" value="ECO:0007669"/>
    <property type="project" value="InterPro"/>
</dbReference>
<dbReference type="InterPro" id="IPR013249">
    <property type="entry name" value="RNA_pol_sigma70_r4_t2"/>
</dbReference>
<gene>
    <name evidence="8" type="ORF">LPB142_05930</name>
</gene>
<dbReference type="InterPro" id="IPR013325">
    <property type="entry name" value="RNA_pol_sigma_r2"/>
</dbReference>
<evidence type="ECO:0000256" key="3">
    <source>
        <dbReference type="ARBA" id="ARBA00023082"/>
    </source>
</evidence>
<dbReference type="RefSeq" id="WP_071165805.1">
    <property type="nucleotide sequence ID" value="NZ_CP017781.1"/>
</dbReference>
<keyword evidence="4" id="KW-0238">DNA-binding</keyword>
<dbReference type="Gene3D" id="1.10.1740.10">
    <property type="match status" value="1"/>
</dbReference>
<dbReference type="GO" id="GO:0003677">
    <property type="term" value="F:DNA binding"/>
    <property type="evidence" value="ECO:0007669"/>
    <property type="project" value="UniProtKB-KW"/>
</dbReference>
<organism evidence="8 9">
    <name type="scientific">Rhodobacter xanthinilyticus</name>
    <dbReference type="NCBI Taxonomy" id="1850250"/>
    <lineage>
        <taxon>Bacteria</taxon>
        <taxon>Pseudomonadati</taxon>
        <taxon>Pseudomonadota</taxon>
        <taxon>Alphaproteobacteria</taxon>
        <taxon>Rhodobacterales</taxon>
        <taxon>Rhodobacter group</taxon>
        <taxon>Rhodobacter</taxon>
    </lineage>
</organism>
<comment type="similarity">
    <text evidence="1">Belongs to the sigma-70 factor family. ECF subfamily.</text>
</comment>
<dbReference type="SUPFAM" id="SSF88659">
    <property type="entry name" value="Sigma3 and sigma4 domains of RNA polymerase sigma factors"/>
    <property type="match status" value="1"/>
</dbReference>
<dbReference type="InterPro" id="IPR014284">
    <property type="entry name" value="RNA_pol_sigma-70_dom"/>
</dbReference>
<feature type="domain" description="RNA polymerase sigma factor 70 region 4 type 2" evidence="7">
    <location>
        <begin position="131"/>
        <end position="180"/>
    </location>
</feature>
<accession>A0A1D9MAP8</accession>
<evidence type="ECO:0000256" key="1">
    <source>
        <dbReference type="ARBA" id="ARBA00010641"/>
    </source>
</evidence>
<sequence>MAAEGAAEEAEGRALMAALAAGERAALGRLVVRFGPPIERYAAQMLRNRADAEEIAQEVFLRVWRRAGQFDPARGTVASWVWRIAVNLCIDRRRRAGLRQFLGLEVAPEPADEAPGPEARLDARSALARTRAAIADLPARQRQALLLRALGEMSSAEIGAAMGCGAGAVDQLLSRARARLRAELGGAEEAM</sequence>
<keyword evidence="9" id="KW-1185">Reference proteome</keyword>
<dbReference type="InterPro" id="IPR036388">
    <property type="entry name" value="WH-like_DNA-bd_sf"/>
</dbReference>
<dbReference type="GO" id="GO:0016987">
    <property type="term" value="F:sigma factor activity"/>
    <property type="evidence" value="ECO:0007669"/>
    <property type="project" value="UniProtKB-KW"/>
</dbReference>
<name>A0A1D9MAP8_9RHOB</name>
<evidence type="ECO:0000259" key="6">
    <source>
        <dbReference type="Pfam" id="PF04542"/>
    </source>
</evidence>
<feature type="domain" description="RNA polymerase sigma-70 region 2" evidence="6">
    <location>
        <begin position="30"/>
        <end position="97"/>
    </location>
</feature>
<dbReference type="Pfam" id="PF04542">
    <property type="entry name" value="Sigma70_r2"/>
    <property type="match status" value="1"/>
</dbReference>
<dbReference type="SUPFAM" id="SSF88946">
    <property type="entry name" value="Sigma2 domain of RNA polymerase sigma factors"/>
    <property type="match status" value="1"/>
</dbReference>
<evidence type="ECO:0008006" key="10">
    <source>
        <dbReference type="Google" id="ProtNLM"/>
    </source>
</evidence>
<evidence type="ECO:0000313" key="9">
    <source>
        <dbReference type="Proteomes" id="UP000176562"/>
    </source>
</evidence>
<evidence type="ECO:0000256" key="5">
    <source>
        <dbReference type="ARBA" id="ARBA00023163"/>
    </source>
</evidence>
<keyword evidence="2" id="KW-0805">Transcription regulation</keyword>
<dbReference type="EMBL" id="CP017781">
    <property type="protein sequence ID" value="AOZ68913.1"/>
    <property type="molecule type" value="Genomic_DNA"/>
</dbReference>
<dbReference type="Gene3D" id="1.10.10.10">
    <property type="entry name" value="Winged helix-like DNA-binding domain superfamily/Winged helix DNA-binding domain"/>
    <property type="match status" value="1"/>
</dbReference>
<evidence type="ECO:0000313" key="8">
    <source>
        <dbReference type="EMBL" id="AOZ68913.1"/>
    </source>
</evidence>
<keyword evidence="3" id="KW-0731">Sigma factor</keyword>